<dbReference type="SUPFAM" id="SSF53335">
    <property type="entry name" value="S-adenosyl-L-methionine-dependent methyltransferases"/>
    <property type="match status" value="1"/>
</dbReference>
<protein>
    <recommendedName>
        <fullName evidence="5">Methyltransferase domain-containing protein</fullName>
    </recommendedName>
</protein>
<dbReference type="InterPro" id="IPR029063">
    <property type="entry name" value="SAM-dependent_MTases_sf"/>
</dbReference>
<dbReference type="AlphaFoldDB" id="A0A2Y9AA95"/>
<evidence type="ECO:0000313" key="1">
    <source>
        <dbReference type="EMBL" id="PWJ21071.1"/>
    </source>
</evidence>
<dbReference type="Proteomes" id="UP000245839">
    <property type="component" value="Unassembled WGS sequence"/>
</dbReference>
<dbReference type="OrthoDB" id="9808480at2"/>
<dbReference type="Gene3D" id="3.40.50.150">
    <property type="entry name" value="Vaccinia Virus protein VP39"/>
    <property type="match status" value="1"/>
</dbReference>
<evidence type="ECO:0008006" key="5">
    <source>
        <dbReference type="Google" id="ProtNLM"/>
    </source>
</evidence>
<dbReference type="EMBL" id="UETC01000002">
    <property type="protein sequence ID" value="SSA41481.1"/>
    <property type="molecule type" value="Genomic_DNA"/>
</dbReference>
<dbReference type="EMBL" id="QGDJ01000002">
    <property type="protein sequence ID" value="PWJ21071.1"/>
    <property type="molecule type" value="Genomic_DNA"/>
</dbReference>
<reference evidence="2 4" key="1">
    <citation type="submission" date="2016-10" db="EMBL/GenBank/DDBJ databases">
        <authorList>
            <person name="Cai Z."/>
        </authorList>
    </citation>
    <scope>NUCLEOTIDE SEQUENCE [LARGE SCALE GENOMIC DNA]</scope>
    <source>
        <strain evidence="2 4">DSM 25227</strain>
    </source>
</reference>
<name>A0A2Y9AA95_9RHOB</name>
<evidence type="ECO:0000313" key="3">
    <source>
        <dbReference type="Proteomes" id="UP000245839"/>
    </source>
</evidence>
<gene>
    <name evidence="1" type="ORF">BCF38_102319</name>
    <name evidence="2" type="ORF">SAMN05421539_102319</name>
</gene>
<organism evidence="2 4">
    <name type="scientific">Jannaschia seohaensis</name>
    <dbReference type="NCBI Taxonomy" id="475081"/>
    <lineage>
        <taxon>Bacteria</taxon>
        <taxon>Pseudomonadati</taxon>
        <taxon>Pseudomonadota</taxon>
        <taxon>Alphaproteobacteria</taxon>
        <taxon>Rhodobacterales</taxon>
        <taxon>Roseobacteraceae</taxon>
        <taxon>Jannaschia</taxon>
    </lineage>
</organism>
<evidence type="ECO:0000313" key="2">
    <source>
        <dbReference type="EMBL" id="SSA41481.1"/>
    </source>
</evidence>
<proteinExistence type="predicted"/>
<accession>A0A2Y9AA95</accession>
<reference evidence="1 3" key="2">
    <citation type="submission" date="2018-03" db="EMBL/GenBank/DDBJ databases">
        <title>Genomic Encyclopedia of Archaeal and Bacterial Type Strains, Phase II (KMG-II): from individual species to whole genera.</title>
        <authorList>
            <person name="Goeker M."/>
        </authorList>
    </citation>
    <scope>NUCLEOTIDE SEQUENCE [LARGE SCALE GENOMIC DNA]</scope>
    <source>
        <strain evidence="1 3">DSM 25227</strain>
    </source>
</reference>
<evidence type="ECO:0000313" key="4">
    <source>
        <dbReference type="Proteomes" id="UP000251571"/>
    </source>
</evidence>
<dbReference type="Proteomes" id="UP000251571">
    <property type="component" value="Unassembled WGS sequence"/>
</dbReference>
<sequence length="129" mass="14483">MVEEQGRLDSCQSDRLWDHPGYRPLRIRHLALASHLSDAPYERGISVGCGIATKELNLLKSGLAKQFDLYDLTTARRDEALQDAAKLGLEDRVTFGTSDAFETQPEEVYNLVYWHAALHHMFDVPAAVA</sequence>
<keyword evidence="3" id="KW-1185">Reference proteome</keyword>